<dbReference type="Gene3D" id="3.40.50.150">
    <property type="entry name" value="Vaccinia Virus protein VP39"/>
    <property type="match status" value="1"/>
</dbReference>
<protein>
    <submittedName>
        <fullName evidence="3">DUF115 domain-containing protein</fullName>
    </submittedName>
</protein>
<dbReference type="PANTHER" id="PTHR41786">
    <property type="entry name" value="MOTILITY ACCESSORY FACTOR MAF"/>
    <property type="match status" value="1"/>
</dbReference>
<reference evidence="3 4" key="1">
    <citation type="submission" date="2023-09" db="EMBL/GenBank/DDBJ databases">
        <authorList>
            <person name="Zhai L."/>
        </authorList>
    </citation>
    <scope>NUCLEOTIDE SEQUENCE [LARGE SCALE GENOMIC DNA]</scope>
    <source>
        <strain evidence="3 4">5 N-1</strain>
    </source>
</reference>
<evidence type="ECO:0000313" key="3">
    <source>
        <dbReference type="EMBL" id="MDR5586531.1"/>
    </source>
</evidence>
<evidence type="ECO:0000313" key="4">
    <source>
        <dbReference type="Proteomes" id="UP001256646"/>
    </source>
</evidence>
<sequence>MNKIYKKNMQYLKELNLDLYNKISEVDINTVEVIKAKDNSDTLIKKNGNGYISIHSRYNTKTQARTICEYALNDNSDIIFIIGMGLGYETREIVKNSNGKRCFIIEPDSEIFKVALNSIDIKTIFNNNNNIHFMLGDNGEDISNFFYNLVQSEKTVNVKFVILPAYEILYSELIIKLIKDMRKILNLHRVNIHTKLSSHRPWLQSYIINLKYLKETCPITKLHSKFENIPAIIVGAGPSLNYNLEHLKKVCNKAIIAPVGTGVKVLDNNNIKGHLLGAIDTWISEEKLFKNLKLNKDSALMYSTMVCHTVPDLFNRNKFLMNTTVMDQFISDKLLWEKYNLFSGPSVANSIVYNLARLGCNPIILLGQDYCFSNGKNYADSADDFKDMSSEFEKDGYIKTKNAKGEDVYTDPAFLATRQSVEFCIRLNSNIKFLNGNSLGLNIEGAENIDFNEYVDNILSKSKEYNIESIIDECYKEHVLNTDNDLIDEFIKVVGRDIDNVIKICKDLIRILESSSSEKYKLDYLKEKQKEFNEIELYKYIIRDVVESAEHIYSKKNKIEKELSIYCYTLDKLLIMENAYRYEILKGESDEY</sequence>
<dbReference type="Proteomes" id="UP001256646">
    <property type="component" value="Unassembled WGS sequence"/>
</dbReference>
<evidence type="ECO:0000259" key="1">
    <source>
        <dbReference type="Pfam" id="PF01973"/>
    </source>
</evidence>
<organism evidence="3 4">
    <name type="scientific">Clostridium aquiflavi</name>
    <dbReference type="NCBI Taxonomy" id="3073603"/>
    <lineage>
        <taxon>Bacteria</taxon>
        <taxon>Bacillati</taxon>
        <taxon>Bacillota</taxon>
        <taxon>Clostridia</taxon>
        <taxon>Eubacteriales</taxon>
        <taxon>Clostridiaceae</taxon>
        <taxon>Clostridium</taxon>
    </lineage>
</organism>
<dbReference type="InterPro" id="IPR045376">
    <property type="entry name" value="Maf_N"/>
</dbReference>
<dbReference type="Pfam" id="PF01973">
    <property type="entry name" value="MptE-like"/>
    <property type="match status" value="1"/>
</dbReference>
<comment type="caution">
    <text evidence="3">The sequence shown here is derived from an EMBL/GenBank/DDBJ whole genome shotgun (WGS) entry which is preliminary data.</text>
</comment>
<gene>
    <name evidence="3" type="ORF">RGC78_03540</name>
</gene>
<keyword evidence="4" id="KW-1185">Reference proteome</keyword>
<evidence type="ECO:0000259" key="2">
    <source>
        <dbReference type="Pfam" id="PF20157"/>
    </source>
</evidence>
<feature type="domain" description="Glycosyltransferase Maf N-terminal" evidence="2">
    <location>
        <begin position="69"/>
        <end position="158"/>
    </location>
</feature>
<accession>A0ABU1EDS1</accession>
<dbReference type="PANTHER" id="PTHR41786:SF1">
    <property type="entry name" value="6-HYDROXYMETHYLPTERIN DIPHOSPHOKINASE MPTE-LIKE DOMAIN-CONTAINING PROTEIN"/>
    <property type="match status" value="1"/>
</dbReference>
<feature type="domain" description="6-hydroxymethylpterin diphosphokinase MptE-like" evidence="1">
    <location>
        <begin position="205"/>
        <end position="374"/>
    </location>
</feature>
<name>A0ABU1EDS1_9CLOT</name>
<proteinExistence type="predicted"/>
<dbReference type="Pfam" id="PF20157">
    <property type="entry name" value="Maf_flag10_N"/>
    <property type="match status" value="1"/>
</dbReference>
<dbReference type="EMBL" id="JAVJAN010000007">
    <property type="protein sequence ID" value="MDR5586531.1"/>
    <property type="molecule type" value="Genomic_DNA"/>
</dbReference>
<dbReference type="InterPro" id="IPR029063">
    <property type="entry name" value="SAM-dependent_MTases_sf"/>
</dbReference>
<dbReference type="RefSeq" id="WP_252224766.1">
    <property type="nucleotide sequence ID" value="NZ_JAVJAN010000007.1"/>
</dbReference>
<dbReference type="InterPro" id="IPR002826">
    <property type="entry name" value="MptE-like"/>
</dbReference>